<evidence type="ECO:0000313" key="3">
    <source>
        <dbReference type="EMBL" id="ROI09214.1"/>
    </source>
</evidence>
<feature type="transmembrane region" description="Helical" evidence="1">
    <location>
        <begin position="141"/>
        <end position="160"/>
    </location>
</feature>
<proteinExistence type="predicted"/>
<keyword evidence="3" id="KW-0808">Transferase</keyword>
<reference evidence="4" key="2">
    <citation type="submission" date="2018-11" db="EMBL/GenBank/DDBJ databases">
        <title>Proposal to divide the Flavobacteriaceae and reorganize its genera based on Amino Acid Identity values calculated from whole genome sequences.</title>
        <authorList>
            <person name="Nicholson A.C."/>
            <person name="Gulvik C.A."/>
            <person name="Whitney A.M."/>
            <person name="Humrighouse B.W."/>
            <person name="Bell M."/>
            <person name="Holmens B."/>
            <person name="Steigerwalt A."/>
            <person name="Villarma A."/>
            <person name="Sheth M."/>
            <person name="Batra D."/>
            <person name="Pryor J."/>
            <person name="Bernardet J.-F."/>
            <person name="Hugo C."/>
            <person name="Kampfer P."/>
            <person name="Newman J."/>
            <person name="Mcquiston J.R."/>
        </authorList>
    </citation>
    <scope>NUCLEOTIDE SEQUENCE [LARGE SCALE GENOMIC DNA]</scope>
    <source>
        <strain evidence="4">H3056</strain>
    </source>
</reference>
<feature type="transmembrane region" description="Helical" evidence="1">
    <location>
        <begin position="218"/>
        <end position="251"/>
    </location>
</feature>
<feature type="transmembrane region" description="Helical" evidence="1">
    <location>
        <begin position="271"/>
        <end position="290"/>
    </location>
</feature>
<keyword evidence="3" id="KW-0012">Acyltransferase</keyword>
<comment type="caution">
    <text evidence="3">The sequence shown here is derived from an EMBL/GenBank/DDBJ whole genome shotgun (WGS) entry which is preliminary data.</text>
</comment>
<feature type="domain" description="Acyltransferase 3" evidence="2">
    <location>
        <begin position="7"/>
        <end position="313"/>
    </location>
</feature>
<dbReference type="Pfam" id="PF01757">
    <property type="entry name" value="Acyl_transf_3"/>
    <property type="match status" value="1"/>
</dbReference>
<sequence length="327" mass="38731">MMLCLHLFNRDYKELFQPLVFIGNQPLSYYISLFSDACVPIFAFVSGYGLYFKFRQKKQSYYSDNLTRLKKLYLNYWIIILLFPVILGLVLGFDGYPGSWQKLLLNLTAIDLSYNGAWWFLTTYIIFVLTSRFWFGLLETLHPIVFLVALLIIYLIAFYFRIYNSAIFENRVFDWVHRQLALYFCTLFQFMLGAFALKFEWQEKVTFLFRSVKFKNFVVLLAIVCLIAVHGIVPNFIIAPFTGLAFIFLFLQLDLSQFINKVIDFFTPHSTNIWLVHMFFYMIYFPDFIYSVKYVPLIFGLLVLVSVLSSYLIKFFEKPLSSLLFSR</sequence>
<keyword evidence="1" id="KW-1133">Transmembrane helix</keyword>
<feature type="transmembrane region" description="Helical" evidence="1">
    <location>
        <begin position="180"/>
        <end position="197"/>
    </location>
</feature>
<gene>
    <name evidence="3" type="ORF">EGI11_07320</name>
</gene>
<reference evidence="4" key="1">
    <citation type="submission" date="2018-11" db="EMBL/GenBank/DDBJ databases">
        <title>Proposal to divide the Flavobacteriaceae and reorganize its genera based on Amino Acid Identity values calculated from whole genome sequences.</title>
        <authorList>
            <person name="Nicholson A.C."/>
            <person name="Gulvik C.A."/>
            <person name="Whitney A.M."/>
            <person name="Humrighouse B.W."/>
            <person name="Bell M."/>
            <person name="Holmes B."/>
            <person name="Steigerwalt A."/>
            <person name="Villarma A."/>
            <person name="Sheth M."/>
            <person name="Batra D."/>
            <person name="Pryor J."/>
            <person name="Bernardet J.-F."/>
            <person name="Hugo C."/>
            <person name="Kampfer P."/>
            <person name="Newman J."/>
            <person name="Mcquiston J.R."/>
        </authorList>
    </citation>
    <scope>NUCLEOTIDE SEQUENCE [LARGE SCALE GENOMIC DNA]</scope>
    <source>
        <strain evidence="4">H3056</strain>
    </source>
</reference>
<accession>A0A3N0WVX9</accession>
<feature type="transmembrane region" description="Helical" evidence="1">
    <location>
        <begin position="29"/>
        <end position="52"/>
    </location>
</feature>
<organism evidence="3 4">
    <name type="scientific">Kaistella daneshvariae</name>
    <dbReference type="NCBI Taxonomy" id="2487074"/>
    <lineage>
        <taxon>Bacteria</taxon>
        <taxon>Pseudomonadati</taxon>
        <taxon>Bacteroidota</taxon>
        <taxon>Flavobacteriia</taxon>
        <taxon>Flavobacteriales</taxon>
        <taxon>Weeksellaceae</taxon>
        <taxon>Chryseobacterium group</taxon>
        <taxon>Kaistella</taxon>
    </lineage>
</organism>
<keyword evidence="1" id="KW-0472">Membrane</keyword>
<name>A0A3N0WVX9_9FLAO</name>
<evidence type="ECO:0000259" key="2">
    <source>
        <dbReference type="Pfam" id="PF01757"/>
    </source>
</evidence>
<dbReference type="EMBL" id="RJUG01000003">
    <property type="protein sequence ID" value="ROI09214.1"/>
    <property type="molecule type" value="Genomic_DNA"/>
</dbReference>
<evidence type="ECO:0000256" key="1">
    <source>
        <dbReference type="SAM" id="Phobius"/>
    </source>
</evidence>
<dbReference type="OrthoDB" id="9807022at2"/>
<evidence type="ECO:0000313" key="4">
    <source>
        <dbReference type="Proteomes" id="UP000270224"/>
    </source>
</evidence>
<feature type="transmembrane region" description="Helical" evidence="1">
    <location>
        <begin position="297"/>
        <end position="316"/>
    </location>
</feature>
<dbReference type="GO" id="GO:0016747">
    <property type="term" value="F:acyltransferase activity, transferring groups other than amino-acyl groups"/>
    <property type="evidence" value="ECO:0007669"/>
    <property type="project" value="InterPro"/>
</dbReference>
<dbReference type="InterPro" id="IPR002656">
    <property type="entry name" value="Acyl_transf_3_dom"/>
</dbReference>
<dbReference type="AlphaFoldDB" id="A0A3N0WVX9"/>
<keyword evidence="1" id="KW-0812">Transmembrane</keyword>
<dbReference type="Proteomes" id="UP000270224">
    <property type="component" value="Unassembled WGS sequence"/>
</dbReference>
<protein>
    <submittedName>
        <fullName evidence="3">Acyltransferase</fullName>
    </submittedName>
</protein>
<feature type="transmembrane region" description="Helical" evidence="1">
    <location>
        <begin position="116"/>
        <end position="134"/>
    </location>
</feature>
<feature type="transmembrane region" description="Helical" evidence="1">
    <location>
        <begin position="73"/>
        <end position="96"/>
    </location>
</feature>